<evidence type="ECO:0000313" key="1">
    <source>
        <dbReference type="EMBL" id="PRQ38644.1"/>
    </source>
</evidence>
<organism evidence="1 2">
    <name type="scientific">Rosa chinensis</name>
    <name type="common">China rose</name>
    <dbReference type="NCBI Taxonomy" id="74649"/>
    <lineage>
        <taxon>Eukaryota</taxon>
        <taxon>Viridiplantae</taxon>
        <taxon>Streptophyta</taxon>
        <taxon>Embryophyta</taxon>
        <taxon>Tracheophyta</taxon>
        <taxon>Spermatophyta</taxon>
        <taxon>Magnoliopsida</taxon>
        <taxon>eudicotyledons</taxon>
        <taxon>Gunneridae</taxon>
        <taxon>Pentapetalae</taxon>
        <taxon>rosids</taxon>
        <taxon>fabids</taxon>
        <taxon>Rosales</taxon>
        <taxon>Rosaceae</taxon>
        <taxon>Rosoideae</taxon>
        <taxon>Rosoideae incertae sedis</taxon>
        <taxon>Rosa</taxon>
    </lineage>
</organism>
<dbReference type="Gramene" id="PRQ38644">
    <property type="protein sequence ID" value="PRQ38644"/>
    <property type="gene ID" value="RchiOBHm_Chr4g0416281"/>
</dbReference>
<protein>
    <recommendedName>
        <fullName evidence="3">Drought induced 19 type, zinc-binding protein</fullName>
    </recommendedName>
</protein>
<dbReference type="AlphaFoldDB" id="A0A2P6QWW3"/>
<sequence>MDGDSWSARLSTASKRYRSTLQSRSDMFMGFEEIHGDDDVREEFPCPFCSEYYDIVGLCPVCSLRVGIDMVHTLPRSSRHHHLRRKENPSVHHHLYGPFDEARSHCRS</sequence>
<reference evidence="1 2" key="1">
    <citation type="journal article" date="2018" name="Nat. Genet.">
        <title>The Rosa genome provides new insights in the design of modern roses.</title>
        <authorList>
            <person name="Bendahmane M."/>
        </authorList>
    </citation>
    <scope>NUCLEOTIDE SEQUENCE [LARGE SCALE GENOMIC DNA]</scope>
    <source>
        <strain evidence="2">cv. Old Blush</strain>
    </source>
</reference>
<comment type="caution">
    <text evidence="1">The sequence shown here is derived from an EMBL/GenBank/DDBJ whole genome shotgun (WGS) entry which is preliminary data.</text>
</comment>
<evidence type="ECO:0000313" key="2">
    <source>
        <dbReference type="Proteomes" id="UP000238479"/>
    </source>
</evidence>
<dbReference type="EMBL" id="PDCK01000042">
    <property type="protein sequence ID" value="PRQ38644.1"/>
    <property type="molecule type" value="Genomic_DNA"/>
</dbReference>
<dbReference type="Proteomes" id="UP000238479">
    <property type="component" value="Chromosome 4"/>
</dbReference>
<keyword evidence="2" id="KW-1185">Reference proteome</keyword>
<dbReference type="STRING" id="74649.A0A2P6QWW3"/>
<proteinExistence type="predicted"/>
<accession>A0A2P6QWW3</accession>
<evidence type="ECO:0008006" key="3">
    <source>
        <dbReference type="Google" id="ProtNLM"/>
    </source>
</evidence>
<gene>
    <name evidence="1" type="ORF">RchiOBHm_Chr4g0416281</name>
</gene>
<name>A0A2P6QWW3_ROSCH</name>